<dbReference type="EMBL" id="CADILH010000001">
    <property type="protein sequence ID" value="CAB3929184.1"/>
    <property type="molecule type" value="Genomic_DNA"/>
</dbReference>
<protein>
    <recommendedName>
        <fullName evidence="3">HTH tetR-type domain-containing protein</fullName>
    </recommendedName>
</protein>
<dbReference type="Gene3D" id="1.10.357.10">
    <property type="entry name" value="Tetracycline Repressor, domain 2"/>
    <property type="match status" value="1"/>
</dbReference>
<organism evidence="1 2">
    <name type="scientific">Achromobacter insolitus</name>
    <dbReference type="NCBI Taxonomy" id="217204"/>
    <lineage>
        <taxon>Bacteria</taxon>
        <taxon>Pseudomonadati</taxon>
        <taxon>Pseudomonadota</taxon>
        <taxon>Betaproteobacteria</taxon>
        <taxon>Burkholderiales</taxon>
        <taxon>Alcaligenaceae</taxon>
        <taxon>Achromobacter</taxon>
    </lineage>
</organism>
<keyword evidence="2" id="KW-1185">Reference proteome</keyword>
<name>A0A6S7EUZ2_9BURK</name>
<evidence type="ECO:0000313" key="2">
    <source>
        <dbReference type="Proteomes" id="UP000494183"/>
    </source>
</evidence>
<dbReference type="InterPro" id="IPR009057">
    <property type="entry name" value="Homeodomain-like_sf"/>
</dbReference>
<gene>
    <name evidence="1" type="ORF">LMG6000_00236</name>
</gene>
<sequence>MRALASKLNVTPMSLYNHVADRAALLRAVADRVYADVLEDQNTSLDHLPEVRRLLLRYYDAVARHPQLTLAIFSEPRAFAGVTEEITAHLTSVLASLTQDPETWRDILIDHAHGSGLARISGAGGKKGAQNLQAQYAHALDSLLARVHTSTQ</sequence>
<reference evidence="1 2" key="1">
    <citation type="submission" date="2020-04" db="EMBL/GenBank/DDBJ databases">
        <authorList>
            <person name="De Canck E."/>
        </authorList>
    </citation>
    <scope>NUCLEOTIDE SEQUENCE [LARGE SCALE GENOMIC DNA]</scope>
    <source>
        <strain evidence="1 2">LMG 6000</strain>
    </source>
</reference>
<dbReference type="SUPFAM" id="SSF46689">
    <property type="entry name" value="Homeodomain-like"/>
    <property type="match status" value="1"/>
</dbReference>
<dbReference type="Proteomes" id="UP000494183">
    <property type="component" value="Unassembled WGS sequence"/>
</dbReference>
<evidence type="ECO:0000313" key="1">
    <source>
        <dbReference type="EMBL" id="CAB3929184.1"/>
    </source>
</evidence>
<dbReference type="AlphaFoldDB" id="A0A6S7EUZ2"/>
<accession>A0A6S7EUZ2</accession>
<evidence type="ECO:0008006" key="3">
    <source>
        <dbReference type="Google" id="ProtNLM"/>
    </source>
</evidence>
<proteinExistence type="predicted"/>